<protein>
    <submittedName>
        <fullName evidence="6">AcrR family transcriptional regulator</fullName>
    </submittedName>
</protein>
<evidence type="ECO:0000256" key="4">
    <source>
        <dbReference type="PROSITE-ProRule" id="PRU00335"/>
    </source>
</evidence>
<feature type="DNA-binding region" description="H-T-H motif" evidence="4">
    <location>
        <begin position="24"/>
        <end position="43"/>
    </location>
</feature>
<comment type="caution">
    <text evidence="6">The sequence shown here is derived from an EMBL/GenBank/DDBJ whole genome shotgun (WGS) entry which is preliminary data.</text>
</comment>
<name>A0A7Y9I8A9_9ACTN</name>
<keyword evidence="3" id="KW-0804">Transcription</keyword>
<dbReference type="GO" id="GO:0003677">
    <property type="term" value="F:DNA binding"/>
    <property type="evidence" value="ECO:0007669"/>
    <property type="project" value="UniProtKB-UniRule"/>
</dbReference>
<dbReference type="InterPro" id="IPR009057">
    <property type="entry name" value="Homeodomain-like_sf"/>
</dbReference>
<evidence type="ECO:0000313" key="7">
    <source>
        <dbReference type="Proteomes" id="UP000569914"/>
    </source>
</evidence>
<reference evidence="6 7" key="1">
    <citation type="submission" date="2020-07" db="EMBL/GenBank/DDBJ databases">
        <title>Sequencing the genomes of 1000 actinobacteria strains.</title>
        <authorList>
            <person name="Klenk H.-P."/>
        </authorList>
    </citation>
    <scope>NUCLEOTIDE SEQUENCE [LARGE SCALE GENOMIC DNA]</scope>
    <source>
        <strain evidence="6 7">DSM 22083</strain>
    </source>
</reference>
<organism evidence="6 7">
    <name type="scientific">Microlunatus parietis</name>
    <dbReference type="NCBI Taxonomy" id="682979"/>
    <lineage>
        <taxon>Bacteria</taxon>
        <taxon>Bacillati</taxon>
        <taxon>Actinomycetota</taxon>
        <taxon>Actinomycetes</taxon>
        <taxon>Propionibacteriales</taxon>
        <taxon>Propionibacteriaceae</taxon>
        <taxon>Microlunatus</taxon>
    </lineage>
</organism>
<proteinExistence type="predicted"/>
<dbReference type="SUPFAM" id="SSF46689">
    <property type="entry name" value="Homeodomain-like"/>
    <property type="match status" value="1"/>
</dbReference>
<evidence type="ECO:0000256" key="1">
    <source>
        <dbReference type="ARBA" id="ARBA00023015"/>
    </source>
</evidence>
<accession>A0A7Y9I8A9</accession>
<dbReference type="Proteomes" id="UP000569914">
    <property type="component" value="Unassembled WGS sequence"/>
</dbReference>
<dbReference type="AlphaFoldDB" id="A0A7Y9I8A9"/>
<dbReference type="Gene3D" id="1.10.357.10">
    <property type="entry name" value="Tetracycline Repressor, domain 2"/>
    <property type="match status" value="1"/>
</dbReference>
<keyword evidence="1" id="KW-0805">Transcription regulation</keyword>
<evidence type="ECO:0000313" key="6">
    <source>
        <dbReference type="EMBL" id="NYE72027.1"/>
    </source>
</evidence>
<dbReference type="Pfam" id="PF00440">
    <property type="entry name" value="TetR_N"/>
    <property type="match status" value="1"/>
</dbReference>
<dbReference type="RefSeq" id="WP_179752578.1">
    <property type="nucleotide sequence ID" value="NZ_JACCBU010000001.1"/>
</dbReference>
<keyword evidence="7" id="KW-1185">Reference proteome</keyword>
<evidence type="ECO:0000256" key="3">
    <source>
        <dbReference type="ARBA" id="ARBA00023163"/>
    </source>
</evidence>
<feature type="domain" description="HTH tetR-type" evidence="5">
    <location>
        <begin position="1"/>
        <end position="61"/>
    </location>
</feature>
<dbReference type="PANTHER" id="PTHR47506">
    <property type="entry name" value="TRANSCRIPTIONAL REGULATORY PROTEIN"/>
    <property type="match status" value="1"/>
</dbReference>
<dbReference type="PROSITE" id="PS50977">
    <property type="entry name" value="HTH_TETR_2"/>
    <property type="match status" value="1"/>
</dbReference>
<dbReference type="PANTHER" id="PTHR47506:SF6">
    <property type="entry name" value="HTH-TYPE TRANSCRIPTIONAL REPRESSOR NEMR"/>
    <property type="match status" value="1"/>
</dbReference>
<gene>
    <name evidence="6" type="ORF">BKA15_003356</name>
</gene>
<dbReference type="EMBL" id="JACCBU010000001">
    <property type="protein sequence ID" value="NYE72027.1"/>
    <property type="molecule type" value="Genomic_DNA"/>
</dbReference>
<sequence>MTGRQALLDRAVDYLSRAGIGDISLRRLAEELGTSHRMVIYHFGSRDGLLTAVVAEVERQQRDLLDAAMDPERPTLEQGRRYWQAVATAAERHGRLFFELAAHAMQDREHARPLQRGLIDPWLPPMERLCRKLDVPEEDCAATARLALAAARGLLFDLLLTGDRDAVDAAADRLNQLLVRGSLRS</sequence>
<evidence type="ECO:0000259" key="5">
    <source>
        <dbReference type="PROSITE" id="PS50977"/>
    </source>
</evidence>
<keyword evidence="2 4" id="KW-0238">DNA-binding</keyword>
<evidence type="ECO:0000256" key="2">
    <source>
        <dbReference type="ARBA" id="ARBA00023125"/>
    </source>
</evidence>
<dbReference type="InterPro" id="IPR001647">
    <property type="entry name" value="HTH_TetR"/>
</dbReference>